<dbReference type="STRING" id="3750.A0A498KPS2"/>
<proteinExistence type="predicted"/>
<accession>A0A498KPS2</accession>
<sequence>MVIVVQNVMSSFQRAEMKKEEEAKCETSRRNLRWILFDSQRGQAQGVPPRPTAEAVNPSQSGKAMDESFDKEVEDVNRDTKAYEACLKCLEGERREVLGEADFLKEKLKGASFKYRLMP</sequence>
<protein>
    <submittedName>
        <fullName evidence="2">Uncharacterized protein</fullName>
    </submittedName>
</protein>
<dbReference type="AlphaFoldDB" id="A0A498KPS2"/>
<feature type="region of interest" description="Disordered" evidence="1">
    <location>
        <begin position="41"/>
        <end position="69"/>
    </location>
</feature>
<evidence type="ECO:0000313" key="2">
    <source>
        <dbReference type="EMBL" id="RXI07715.1"/>
    </source>
</evidence>
<keyword evidence="3" id="KW-1185">Reference proteome</keyword>
<evidence type="ECO:0000313" key="3">
    <source>
        <dbReference type="Proteomes" id="UP000290289"/>
    </source>
</evidence>
<dbReference type="Proteomes" id="UP000290289">
    <property type="component" value="Chromosome 1"/>
</dbReference>
<dbReference type="EMBL" id="RDQH01000327">
    <property type="protein sequence ID" value="RXI07715.1"/>
    <property type="molecule type" value="Genomic_DNA"/>
</dbReference>
<comment type="caution">
    <text evidence="2">The sequence shown here is derived from an EMBL/GenBank/DDBJ whole genome shotgun (WGS) entry which is preliminary data.</text>
</comment>
<reference evidence="2 3" key="1">
    <citation type="submission" date="2018-10" db="EMBL/GenBank/DDBJ databases">
        <title>A high-quality apple genome assembly.</title>
        <authorList>
            <person name="Hu J."/>
        </authorList>
    </citation>
    <scope>NUCLEOTIDE SEQUENCE [LARGE SCALE GENOMIC DNA]</scope>
    <source>
        <strain evidence="3">cv. HFTH1</strain>
        <tissue evidence="2">Young leaf</tissue>
    </source>
</reference>
<organism evidence="2 3">
    <name type="scientific">Malus domestica</name>
    <name type="common">Apple</name>
    <name type="synonym">Pyrus malus</name>
    <dbReference type="NCBI Taxonomy" id="3750"/>
    <lineage>
        <taxon>Eukaryota</taxon>
        <taxon>Viridiplantae</taxon>
        <taxon>Streptophyta</taxon>
        <taxon>Embryophyta</taxon>
        <taxon>Tracheophyta</taxon>
        <taxon>Spermatophyta</taxon>
        <taxon>Magnoliopsida</taxon>
        <taxon>eudicotyledons</taxon>
        <taxon>Gunneridae</taxon>
        <taxon>Pentapetalae</taxon>
        <taxon>rosids</taxon>
        <taxon>fabids</taxon>
        <taxon>Rosales</taxon>
        <taxon>Rosaceae</taxon>
        <taxon>Amygdaloideae</taxon>
        <taxon>Maleae</taxon>
        <taxon>Malus</taxon>
    </lineage>
</organism>
<evidence type="ECO:0000256" key="1">
    <source>
        <dbReference type="SAM" id="MobiDB-lite"/>
    </source>
</evidence>
<name>A0A498KPS2_MALDO</name>
<gene>
    <name evidence="2" type="ORF">DVH24_005488</name>
</gene>